<dbReference type="EMBL" id="ML769465">
    <property type="protein sequence ID" value="KAE9399726.1"/>
    <property type="molecule type" value="Genomic_DNA"/>
</dbReference>
<name>A0A6A4HNQ3_9AGAR</name>
<gene>
    <name evidence="2" type="ORF">BT96DRAFT_939166</name>
</gene>
<evidence type="ECO:0000313" key="3">
    <source>
        <dbReference type="Proteomes" id="UP000799118"/>
    </source>
</evidence>
<organism evidence="2 3">
    <name type="scientific">Gymnopus androsaceus JB14</name>
    <dbReference type="NCBI Taxonomy" id="1447944"/>
    <lineage>
        <taxon>Eukaryota</taxon>
        <taxon>Fungi</taxon>
        <taxon>Dikarya</taxon>
        <taxon>Basidiomycota</taxon>
        <taxon>Agaricomycotina</taxon>
        <taxon>Agaricomycetes</taxon>
        <taxon>Agaricomycetidae</taxon>
        <taxon>Agaricales</taxon>
        <taxon>Marasmiineae</taxon>
        <taxon>Omphalotaceae</taxon>
        <taxon>Gymnopus</taxon>
    </lineage>
</organism>
<keyword evidence="1" id="KW-0472">Membrane</keyword>
<proteinExistence type="predicted"/>
<feature type="transmembrane region" description="Helical" evidence="1">
    <location>
        <begin position="116"/>
        <end position="136"/>
    </location>
</feature>
<reference evidence="2" key="1">
    <citation type="journal article" date="2019" name="Environ. Microbiol.">
        <title>Fungal ecological strategies reflected in gene transcription - a case study of two litter decomposers.</title>
        <authorList>
            <person name="Barbi F."/>
            <person name="Kohler A."/>
            <person name="Barry K."/>
            <person name="Baskaran P."/>
            <person name="Daum C."/>
            <person name="Fauchery L."/>
            <person name="Ihrmark K."/>
            <person name="Kuo A."/>
            <person name="LaButti K."/>
            <person name="Lipzen A."/>
            <person name="Morin E."/>
            <person name="Grigoriev I.V."/>
            <person name="Henrissat B."/>
            <person name="Lindahl B."/>
            <person name="Martin F."/>
        </authorList>
    </citation>
    <scope>NUCLEOTIDE SEQUENCE</scope>
    <source>
        <strain evidence="2">JB14</strain>
    </source>
</reference>
<keyword evidence="3" id="KW-1185">Reference proteome</keyword>
<keyword evidence="1" id="KW-1133">Transmembrane helix</keyword>
<sequence length="140" mass="16195">MILQVITITGTKNPCNKKIFPKSGPHKFTSKVPHSTWPVKAVHTNHQKYFWDYRARVFKNSYEWWGKHYSDGQIKSTPPDLETAYVTDTQANTGVTNGFASCSLWYIRYKRMAQHLVGIIVAEWSPVGFFVVWALLGRWT</sequence>
<dbReference type="AlphaFoldDB" id="A0A6A4HNQ3"/>
<evidence type="ECO:0000313" key="2">
    <source>
        <dbReference type="EMBL" id="KAE9399726.1"/>
    </source>
</evidence>
<protein>
    <submittedName>
        <fullName evidence="2">Uncharacterized protein</fullName>
    </submittedName>
</protein>
<evidence type="ECO:0000256" key="1">
    <source>
        <dbReference type="SAM" id="Phobius"/>
    </source>
</evidence>
<keyword evidence="1" id="KW-0812">Transmembrane</keyword>
<dbReference type="Proteomes" id="UP000799118">
    <property type="component" value="Unassembled WGS sequence"/>
</dbReference>
<accession>A0A6A4HNQ3</accession>